<evidence type="ECO:0008006" key="3">
    <source>
        <dbReference type="Google" id="ProtNLM"/>
    </source>
</evidence>
<protein>
    <recommendedName>
        <fullName evidence="3">PD-(D/E)XK nuclease superfamily protein</fullName>
    </recommendedName>
</protein>
<dbReference type="RefSeq" id="WP_143153417.1">
    <property type="nucleotide sequence ID" value="NZ_FRDN01000004.1"/>
</dbReference>
<dbReference type="AlphaFoldDB" id="A0A1M7SCM5"/>
<name>A0A1M7SCM5_9FIRM</name>
<dbReference type="EMBL" id="FRDN01000004">
    <property type="protein sequence ID" value="SHN56255.1"/>
    <property type="molecule type" value="Genomic_DNA"/>
</dbReference>
<gene>
    <name evidence="1" type="ORF">SAMN02745215_00658</name>
</gene>
<organism evidence="1 2">
    <name type="scientific">Desulfitobacterium chlororespirans DSM 11544</name>
    <dbReference type="NCBI Taxonomy" id="1121395"/>
    <lineage>
        <taxon>Bacteria</taxon>
        <taxon>Bacillati</taxon>
        <taxon>Bacillota</taxon>
        <taxon>Clostridia</taxon>
        <taxon>Eubacteriales</taxon>
        <taxon>Desulfitobacteriaceae</taxon>
        <taxon>Desulfitobacterium</taxon>
    </lineage>
</organism>
<evidence type="ECO:0000313" key="1">
    <source>
        <dbReference type="EMBL" id="SHN56255.1"/>
    </source>
</evidence>
<keyword evidence="2" id="KW-1185">Reference proteome</keyword>
<accession>A0A1M7SCM5</accession>
<proteinExistence type="predicted"/>
<reference evidence="2" key="1">
    <citation type="submission" date="2016-12" db="EMBL/GenBank/DDBJ databases">
        <authorList>
            <person name="Varghese N."/>
            <person name="Submissions S."/>
        </authorList>
    </citation>
    <scope>NUCLEOTIDE SEQUENCE [LARGE SCALE GENOMIC DNA]</scope>
    <source>
        <strain evidence="2">DSM 11544</strain>
    </source>
</reference>
<dbReference type="STRING" id="1121395.SAMN02745215_00658"/>
<evidence type="ECO:0000313" key="2">
    <source>
        <dbReference type="Proteomes" id="UP000184010"/>
    </source>
</evidence>
<sequence length="314" mass="37562">MLGGKLIHCQKALEWYTFTLSFTFYHRMSAFHELALYQFIDYMADLREEDMEKFDSFYFDKKCRSLISAAAKLDCQEDNSFSLDKQEAFYYDVFSYPDIFFTDLDFQIIPQIYNRRVLGDTSLEHRMGINIDFYFEIMPMDIQHQYSTNHLTLTGEVSGMLSYIEDRMHSGNLYKLFWENRKPVREDRIQTIMENIMDAYFYNQEIEITREALLGNGQVDFKLYRNKHEDEKILIEIKKANSPSYLKKGYEKQLTEYMLSSKYKNAFYLVACFTDEEYERVLRFIRGHIYTDTVQLYINISILDLRIRKSASAS</sequence>
<dbReference type="Proteomes" id="UP000184010">
    <property type="component" value="Unassembled WGS sequence"/>
</dbReference>